<evidence type="ECO:0000313" key="1">
    <source>
        <dbReference type="EMBL" id="CAG5100620.1"/>
    </source>
</evidence>
<sequence length="522" mass="61071">MQRKQKSLGLCVTDRGMSERRNAQQKYYHILLIIPLNSSEQCPHRAISRCSGKKSSLKIKLQWKMFVIVPILNQFECIEHKPDILCLSETHVIDEILDSEITFPNYSLVRTNSNNTRTGGVVTYILDNIKYNVVNNPSLSINGMWLHFIQIQGKNDKFYLCNIYRSPNSKISQFTKKMLDLVEEWSDLGNLLIVGDFNIDVLKNDYYAKKFVENMKCMGLDQKITSPTRSTIHSNTIIDLLFTNLHLNTEILEEPKIADHNIIYIKLNNRLYNVNNNKSKLITCRDYRSFDNDIFAKNVASKLSKIDFTTLDCDHTNSKIIFIFNNLVENVIDNIIGTIDSLAPKHNKVIKYNWEKKPWIDGKVINLIKDRNKAFKIAKETNDINNVTTYKKLRNEVVKQLKINKLDFYKTEIDNNKRNAKQMLNEYFINSIGDIVNQIDDNLNIHCDNNFKYDNNRAMRVILGVNRYTKLETMLDTLCWLSIRQKIVFNSCLFIHKILNNLLPKYLLDEFVFNNMQYKTRS</sequence>
<protein>
    <recommendedName>
        <fullName evidence="3">Endonuclease/exonuclease/phosphatase domain-containing protein</fullName>
    </recommendedName>
</protein>
<reference evidence="1" key="1">
    <citation type="submission" date="2021-04" db="EMBL/GenBank/DDBJ databases">
        <authorList>
            <person name="Chebbi M.A.C M."/>
        </authorList>
    </citation>
    <scope>NUCLEOTIDE SEQUENCE</scope>
</reference>
<evidence type="ECO:0008006" key="3">
    <source>
        <dbReference type="Google" id="ProtNLM"/>
    </source>
</evidence>
<keyword evidence="2" id="KW-1185">Reference proteome</keyword>
<dbReference type="Gene3D" id="3.60.10.10">
    <property type="entry name" value="Endonuclease/exonuclease/phosphatase"/>
    <property type="match status" value="1"/>
</dbReference>
<dbReference type="SUPFAM" id="SSF56219">
    <property type="entry name" value="DNase I-like"/>
    <property type="match status" value="1"/>
</dbReference>
<organism evidence="1 2">
    <name type="scientific">Cotesia congregata</name>
    <name type="common">Parasitoid wasp</name>
    <name type="synonym">Apanteles congregatus</name>
    <dbReference type="NCBI Taxonomy" id="51543"/>
    <lineage>
        <taxon>Eukaryota</taxon>
        <taxon>Metazoa</taxon>
        <taxon>Ecdysozoa</taxon>
        <taxon>Arthropoda</taxon>
        <taxon>Hexapoda</taxon>
        <taxon>Insecta</taxon>
        <taxon>Pterygota</taxon>
        <taxon>Neoptera</taxon>
        <taxon>Endopterygota</taxon>
        <taxon>Hymenoptera</taxon>
        <taxon>Apocrita</taxon>
        <taxon>Ichneumonoidea</taxon>
        <taxon>Braconidae</taxon>
        <taxon>Microgastrinae</taxon>
        <taxon>Cotesia</taxon>
    </lineage>
</organism>
<dbReference type="AlphaFoldDB" id="A0A8J2HKP6"/>
<dbReference type="EMBL" id="CAJNRD030001122">
    <property type="protein sequence ID" value="CAG5100620.1"/>
    <property type="molecule type" value="Genomic_DNA"/>
</dbReference>
<dbReference type="InterPro" id="IPR036691">
    <property type="entry name" value="Endo/exonu/phosph_ase_sf"/>
</dbReference>
<gene>
    <name evidence="1" type="ORF">HICCMSTLAB_LOCUS9693</name>
</gene>
<dbReference type="PANTHER" id="PTHR33395">
    <property type="entry name" value="TRANSCRIPTASE, PUTATIVE-RELATED-RELATED"/>
    <property type="match status" value="1"/>
</dbReference>
<comment type="caution">
    <text evidence="1">The sequence shown here is derived from an EMBL/GenBank/DDBJ whole genome shotgun (WGS) entry which is preliminary data.</text>
</comment>
<name>A0A8J2HKP6_COTCN</name>
<feature type="non-terminal residue" evidence="1">
    <location>
        <position position="522"/>
    </location>
</feature>
<evidence type="ECO:0000313" key="2">
    <source>
        <dbReference type="Proteomes" id="UP000786811"/>
    </source>
</evidence>
<dbReference type="OrthoDB" id="7634906at2759"/>
<accession>A0A8J2HKP6</accession>
<dbReference type="Proteomes" id="UP000786811">
    <property type="component" value="Unassembled WGS sequence"/>
</dbReference>
<dbReference type="PANTHER" id="PTHR33395:SF22">
    <property type="entry name" value="REVERSE TRANSCRIPTASE DOMAIN-CONTAINING PROTEIN"/>
    <property type="match status" value="1"/>
</dbReference>
<proteinExistence type="predicted"/>